<keyword evidence="3" id="KW-1003">Cell membrane</keyword>
<dbReference type="InterPro" id="IPR020846">
    <property type="entry name" value="MFS_dom"/>
</dbReference>
<dbReference type="InterPro" id="IPR036259">
    <property type="entry name" value="MFS_trans_sf"/>
</dbReference>
<evidence type="ECO:0000259" key="8">
    <source>
        <dbReference type="PROSITE" id="PS50850"/>
    </source>
</evidence>
<evidence type="ECO:0000256" key="6">
    <source>
        <dbReference type="ARBA" id="ARBA00023136"/>
    </source>
</evidence>
<evidence type="ECO:0000256" key="2">
    <source>
        <dbReference type="ARBA" id="ARBA00022448"/>
    </source>
</evidence>
<organism evidence="9 10">
    <name type="scientific">Nostocoides veronense</name>
    <dbReference type="NCBI Taxonomy" id="330836"/>
    <lineage>
        <taxon>Bacteria</taxon>
        <taxon>Bacillati</taxon>
        <taxon>Actinomycetota</taxon>
        <taxon>Actinomycetes</taxon>
        <taxon>Micrococcales</taxon>
        <taxon>Intrasporangiaceae</taxon>
        <taxon>Nostocoides</taxon>
    </lineage>
</organism>
<feature type="transmembrane region" description="Helical" evidence="7">
    <location>
        <begin position="20"/>
        <end position="39"/>
    </location>
</feature>
<gene>
    <name evidence="9" type="ORF">GCM10009811_21110</name>
</gene>
<dbReference type="PROSITE" id="PS50850">
    <property type="entry name" value="MFS"/>
    <property type="match status" value="1"/>
</dbReference>
<feature type="transmembrane region" description="Helical" evidence="7">
    <location>
        <begin position="376"/>
        <end position="397"/>
    </location>
</feature>
<keyword evidence="10" id="KW-1185">Reference proteome</keyword>
<evidence type="ECO:0000256" key="4">
    <source>
        <dbReference type="ARBA" id="ARBA00022692"/>
    </source>
</evidence>
<feature type="transmembrane region" description="Helical" evidence="7">
    <location>
        <begin position="51"/>
        <end position="71"/>
    </location>
</feature>
<name>A0ABN2LQF2_9MICO</name>
<reference evidence="9 10" key="1">
    <citation type="journal article" date="2019" name="Int. J. Syst. Evol. Microbiol.">
        <title>The Global Catalogue of Microorganisms (GCM) 10K type strain sequencing project: providing services to taxonomists for standard genome sequencing and annotation.</title>
        <authorList>
            <consortium name="The Broad Institute Genomics Platform"/>
            <consortium name="The Broad Institute Genome Sequencing Center for Infectious Disease"/>
            <person name="Wu L."/>
            <person name="Ma J."/>
        </authorList>
    </citation>
    <scope>NUCLEOTIDE SEQUENCE [LARGE SCALE GENOMIC DNA]</scope>
    <source>
        <strain evidence="9 10">JCM 15592</strain>
    </source>
</reference>
<evidence type="ECO:0000256" key="5">
    <source>
        <dbReference type="ARBA" id="ARBA00022989"/>
    </source>
</evidence>
<feature type="transmembrane region" description="Helical" evidence="7">
    <location>
        <begin position="284"/>
        <end position="301"/>
    </location>
</feature>
<dbReference type="Gene3D" id="1.20.1250.20">
    <property type="entry name" value="MFS general substrate transporter like domains"/>
    <property type="match status" value="1"/>
</dbReference>
<feature type="transmembrane region" description="Helical" evidence="7">
    <location>
        <begin position="103"/>
        <end position="124"/>
    </location>
</feature>
<feature type="transmembrane region" description="Helical" evidence="7">
    <location>
        <begin position="307"/>
        <end position="328"/>
    </location>
</feature>
<feature type="transmembrane region" description="Helical" evidence="7">
    <location>
        <begin position="136"/>
        <end position="160"/>
    </location>
</feature>
<sequence>MIRRLGFPDARHHKALVTGIGIDALGSGVFMPVSILYFLKTTDVGTARVGLAMSIAAACAVPFVLVSGMLVDRFGAKRIILAANLIQVVAFVSYLWAQTFWAIVAVETLAALGQSAFWSAYSPLVAASTPPDEREIWFGFLGALRNVGFAIGGLGAGVAVAVGTPAAYHALVLINAASYALAFAVLLRVRGGERVVALQDADTSRAGGWGVLARDRPYLGLVATNAAYALCTVSLNVAMPVYVVDVLVLPGWVVGAIFFINTVMVGLGQGLMVRRMDGHQRYRVIGLGFTMYAAGFFALALSGTLPVIIAVGAVMVSVAIYTLGELLGGPPLSAASVDAAPEAYRGRYLSAYQLSWVAAGIIAPALYLALLAHDRFSVWAALIGIAVLGSLGLRAVAARLPAAQTTITSAG</sequence>
<keyword evidence="6 7" id="KW-0472">Membrane</keyword>
<evidence type="ECO:0000313" key="10">
    <source>
        <dbReference type="Proteomes" id="UP001499938"/>
    </source>
</evidence>
<dbReference type="SUPFAM" id="SSF103473">
    <property type="entry name" value="MFS general substrate transporter"/>
    <property type="match status" value="1"/>
</dbReference>
<dbReference type="InterPro" id="IPR011701">
    <property type="entry name" value="MFS"/>
</dbReference>
<dbReference type="Proteomes" id="UP001499938">
    <property type="component" value="Unassembled WGS sequence"/>
</dbReference>
<accession>A0ABN2LQF2</accession>
<comment type="subcellular location">
    <subcellularLocation>
        <location evidence="1">Cell membrane</location>
        <topology evidence="1">Multi-pass membrane protein</topology>
    </subcellularLocation>
</comment>
<evidence type="ECO:0000256" key="1">
    <source>
        <dbReference type="ARBA" id="ARBA00004651"/>
    </source>
</evidence>
<dbReference type="InterPro" id="IPR001958">
    <property type="entry name" value="Tet-R_TetA/multi-R_MdtG-like"/>
</dbReference>
<dbReference type="EMBL" id="BAAAPO010000033">
    <property type="protein sequence ID" value="GAA1796642.1"/>
    <property type="molecule type" value="Genomic_DNA"/>
</dbReference>
<dbReference type="RefSeq" id="WP_344084729.1">
    <property type="nucleotide sequence ID" value="NZ_BAAAPO010000033.1"/>
</dbReference>
<evidence type="ECO:0000256" key="3">
    <source>
        <dbReference type="ARBA" id="ARBA00022475"/>
    </source>
</evidence>
<feature type="transmembrane region" description="Helical" evidence="7">
    <location>
        <begin position="349"/>
        <end position="370"/>
    </location>
</feature>
<keyword evidence="4 7" id="KW-0812">Transmembrane</keyword>
<evidence type="ECO:0000313" key="9">
    <source>
        <dbReference type="EMBL" id="GAA1796642.1"/>
    </source>
</evidence>
<dbReference type="PANTHER" id="PTHR23517:SF2">
    <property type="entry name" value="MULTIDRUG RESISTANCE PROTEIN MDTH"/>
    <property type="match status" value="1"/>
</dbReference>
<feature type="transmembrane region" description="Helical" evidence="7">
    <location>
        <begin position="166"/>
        <end position="187"/>
    </location>
</feature>
<dbReference type="Pfam" id="PF07690">
    <property type="entry name" value="MFS_1"/>
    <property type="match status" value="1"/>
</dbReference>
<feature type="transmembrane region" description="Helical" evidence="7">
    <location>
        <begin position="218"/>
        <end position="243"/>
    </location>
</feature>
<keyword evidence="5 7" id="KW-1133">Transmembrane helix</keyword>
<keyword evidence="2" id="KW-0813">Transport</keyword>
<proteinExistence type="predicted"/>
<feature type="domain" description="Major facilitator superfamily (MFS) profile" evidence="8">
    <location>
        <begin position="12"/>
        <end position="404"/>
    </location>
</feature>
<dbReference type="PRINTS" id="PR01035">
    <property type="entry name" value="TCRTETA"/>
</dbReference>
<dbReference type="InterPro" id="IPR050171">
    <property type="entry name" value="MFS_Transporters"/>
</dbReference>
<evidence type="ECO:0000256" key="7">
    <source>
        <dbReference type="SAM" id="Phobius"/>
    </source>
</evidence>
<comment type="caution">
    <text evidence="9">The sequence shown here is derived from an EMBL/GenBank/DDBJ whole genome shotgun (WGS) entry which is preliminary data.</text>
</comment>
<feature type="transmembrane region" description="Helical" evidence="7">
    <location>
        <begin position="249"/>
        <end position="272"/>
    </location>
</feature>
<dbReference type="PANTHER" id="PTHR23517">
    <property type="entry name" value="RESISTANCE PROTEIN MDTM, PUTATIVE-RELATED-RELATED"/>
    <property type="match status" value="1"/>
</dbReference>
<protein>
    <submittedName>
        <fullName evidence="9">MFS transporter</fullName>
    </submittedName>
</protein>
<feature type="transmembrane region" description="Helical" evidence="7">
    <location>
        <begin position="78"/>
        <end position="97"/>
    </location>
</feature>